<dbReference type="GO" id="GO:0009263">
    <property type="term" value="P:deoxyribonucleotide biosynthetic process"/>
    <property type="evidence" value="ECO:0007669"/>
    <property type="project" value="InterPro"/>
</dbReference>
<dbReference type="PANTHER" id="PTHR23409">
    <property type="entry name" value="RIBONUCLEOSIDE-DIPHOSPHATE REDUCTASE SMALL CHAIN"/>
    <property type="match status" value="1"/>
</dbReference>
<dbReference type="InterPro" id="IPR033909">
    <property type="entry name" value="RNR_small"/>
</dbReference>
<evidence type="ECO:0000313" key="5">
    <source>
        <dbReference type="EnsemblMetazoa" id="SMAR009377-PA"/>
    </source>
</evidence>
<feature type="signal peptide" evidence="4">
    <location>
        <begin position="1"/>
        <end position="18"/>
    </location>
</feature>
<dbReference type="Gene3D" id="1.10.620.20">
    <property type="entry name" value="Ribonucleotide Reductase, subunit A"/>
    <property type="match status" value="2"/>
</dbReference>
<dbReference type="GO" id="GO:0005829">
    <property type="term" value="C:cytosol"/>
    <property type="evidence" value="ECO:0007669"/>
    <property type="project" value="TreeGrafter"/>
</dbReference>
<protein>
    <submittedName>
        <fullName evidence="5">Uncharacterized protein</fullName>
    </submittedName>
</protein>
<dbReference type="InterPro" id="IPR000358">
    <property type="entry name" value="RNR_small_fam"/>
</dbReference>
<keyword evidence="3" id="KW-0812">Transmembrane</keyword>
<dbReference type="Proteomes" id="UP000014500">
    <property type="component" value="Unassembled WGS sequence"/>
</dbReference>
<evidence type="ECO:0000256" key="3">
    <source>
        <dbReference type="SAM" id="Phobius"/>
    </source>
</evidence>
<feature type="region of interest" description="Disordered" evidence="2">
    <location>
        <begin position="37"/>
        <end position="56"/>
    </location>
</feature>
<feature type="transmembrane region" description="Helical" evidence="3">
    <location>
        <begin position="405"/>
        <end position="426"/>
    </location>
</feature>
<dbReference type="CDD" id="cd01049">
    <property type="entry name" value="RNRR2"/>
    <property type="match status" value="1"/>
</dbReference>
<accession>T1J6U9</accession>
<reference evidence="5" key="2">
    <citation type="submission" date="2015-02" db="UniProtKB">
        <authorList>
            <consortium name="EnsemblMetazoa"/>
        </authorList>
    </citation>
    <scope>IDENTIFICATION</scope>
</reference>
<comment type="similarity">
    <text evidence="1">Belongs to the ribonucleoside diphosphate reductase small chain family.</text>
</comment>
<dbReference type="AlphaFoldDB" id="T1J6U9"/>
<feature type="region of interest" description="Disordered" evidence="2">
    <location>
        <begin position="70"/>
        <end position="91"/>
    </location>
</feature>
<evidence type="ECO:0000256" key="2">
    <source>
        <dbReference type="SAM" id="MobiDB-lite"/>
    </source>
</evidence>
<dbReference type="InterPro" id="IPR012348">
    <property type="entry name" value="RNR-like"/>
</dbReference>
<dbReference type="Pfam" id="PF14927">
    <property type="entry name" value="Neurensin"/>
    <property type="match status" value="1"/>
</dbReference>
<evidence type="ECO:0000313" key="6">
    <source>
        <dbReference type="Proteomes" id="UP000014500"/>
    </source>
</evidence>
<dbReference type="HOGENOM" id="CLU_632118_0_0_1"/>
<dbReference type="PROSITE" id="PS00368">
    <property type="entry name" value="RIBORED_SMALL"/>
    <property type="match status" value="1"/>
</dbReference>
<keyword evidence="3" id="KW-1133">Transmembrane helix</keyword>
<keyword evidence="3" id="KW-0472">Membrane</keyword>
<dbReference type="EMBL" id="JH431889">
    <property type="status" value="NOT_ANNOTATED_CDS"/>
    <property type="molecule type" value="Genomic_DNA"/>
</dbReference>
<dbReference type="InterPro" id="IPR009078">
    <property type="entry name" value="Ferritin-like_SF"/>
</dbReference>
<sequence length="434" mass="49562">MATARICATFLFLNKCDEWLCACSAGGCGQIVMADESEKDEKVKENGDDDDEDDYFDAENNEKIFLKGSQKRLRKSPREAPVNPGLEEEKSFDSDSCPDYFGVRSYLHHFYDGTVSSDSNLYENTREDNFRYLVTPRKQYCEKVTSFWWKLAVWGGINFVVLGLIAILVGYVIPKRDVIIGQQDDLEIIDRSAEKFNASLDLCKLVGLIIFCVGGALVIAALLFPGASYSTSDHDDVSFGLKIGKLDPRDPTDSAMKGKKQIFKSIEEKKIKDEVEVEKYEEDEPLLKENPGRFVIFPIQYHDVWKMYKKAVASFWTAEEVDLSKVERFSQEVQMTEARFFYGFQIMIENVHSEMYSLLINTYIQDSMKRHHLFNAIETIPCVRKKALWALDWIGNKTATFGERVVAFAAVEGIFFSGSFASIFWMKNEVSCLD</sequence>
<dbReference type="EnsemblMetazoa" id="SMAR009377-RA">
    <property type="protein sequence ID" value="SMAR009377-PA"/>
    <property type="gene ID" value="SMAR009377"/>
</dbReference>
<evidence type="ECO:0000256" key="4">
    <source>
        <dbReference type="SAM" id="SignalP"/>
    </source>
</evidence>
<dbReference type="Pfam" id="PF00268">
    <property type="entry name" value="Ribonuc_red_sm"/>
    <property type="match status" value="2"/>
</dbReference>
<name>T1J6U9_STRMM</name>
<dbReference type="SUPFAM" id="SSF47240">
    <property type="entry name" value="Ferritin-like"/>
    <property type="match status" value="1"/>
</dbReference>
<reference evidence="6" key="1">
    <citation type="submission" date="2011-05" db="EMBL/GenBank/DDBJ databases">
        <authorList>
            <person name="Richards S.R."/>
            <person name="Qu J."/>
            <person name="Jiang H."/>
            <person name="Jhangiani S.N."/>
            <person name="Agravi P."/>
            <person name="Goodspeed R."/>
            <person name="Gross S."/>
            <person name="Mandapat C."/>
            <person name="Jackson L."/>
            <person name="Mathew T."/>
            <person name="Pu L."/>
            <person name="Thornton R."/>
            <person name="Saada N."/>
            <person name="Wilczek-Boney K.B."/>
            <person name="Lee S."/>
            <person name="Kovar C."/>
            <person name="Wu Y."/>
            <person name="Scherer S.E."/>
            <person name="Worley K.C."/>
            <person name="Muzny D.M."/>
            <person name="Gibbs R."/>
        </authorList>
    </citation>
    <scope>NUCLEOTIDE SEQUENCE</scope>
    <source>
        <strain evidence="6">Brora</strain>
    </source>
</reference>
<dbReference type="eggNOG" id="KOG1567">
    <property type="taxonomic scope" value="Eukaryota"/>
</dbReference>
<organism evidence="5 6">
    <name type="scientific">Strigamia maritima</name>
    <name type="common">European centipede</name>
    <name type="synonym">Geophilus maritimus</name>
    <dbReference type="NCBI Taxonomy" id="126957"/>
    <lineage>
        <taxon>Eukaryota</taxon>
        <taxon>Metazoa</taxon>
        <taxon>Ecdysozoa</taxon>
        <taxon>Arthropoda</taxon>
        <taxon>Myriapoda</taxon>
        <taxon>Chilopoda</taxon>
        <taxon>Pleurostigmophora</taxon>
        <taxon>Geophilomorpha</taxon>
        <taxon>Linotaeniidae</taxon>
        <taxon>Strigamia</taxon>
    </lineage>
</organism>
<evidence type="ECO:0000256" key="1">
    <source>
        <dbReference type="ARBA" id="ARBA00009303"/>
    </source>
</evidence>
<dbReference type="GO" id="GO:0004748">
    <property type="term" value="F:ribonucleoside-diphosphate reductase activity, thioredoxin disulfide as acceptor"/>
    <property type="evidence" value="ECO:0007669"/>
    <property type="project" value="TreeGrafter"/>
</dbReference>
<dbReference type="InterPro" id="IPR030475">
    <property type="entry name" value="RNR_small_AS"/>
</dbReference>
<keyword evidence="4" id="KW-0732">Signal</keyword>
<feature type="compositionally biased region" description="Acidic residues" evidence="2">
    <location>
        <begin position="47"/>
        <end position="56"/>
    </location>
</feature>
<feature type="transmembrane region" description="Helical" evidence="3">
    <location>
        <begin position="147"/>
        <end position="173"/>
    </location>
</feature>
<feature type="transmembrane region" description="Helical" evidence="3">
    <location>
        <begin position="205"/>
        <end position="224"/>
    </location>
</feature>
<keyword evidence="6" id="KW-1185">Reference proteome</keyword>
<proteinExistence type="inferred from homology"/>
<feature type="chain" id="PRO_5004590353" evidence="4">
    <location>
        <begin position="19"/>
        <end position="434"/>
    </location>
</feature>
<dbReference type="STRING" id="126957.T1J6U9"/>
<dbReference type="PANTHER" id="PTHR23409:SF18">
    <property type="entry name" value="RIBONUCLEOSIDE-DIPHOSPHATE REDUCTASE SUBUNIT M2"/>
    <property type="match status" value="1"/>
</dbReference>